<comment type="caution">
    <text evidence="1">The sequence shown here is derived from an EMBL/GenBank/DDBJ whole genome shotgun (WGS) entry which is preliminary data.</text>
</comment>
<dbReference type="EMBL" id="JABELV010000110">
    <property type="protein sequence ID" value="KAG7530738.1"/>
    <property type="molecule type" value="Genomic_DNA"/>
</dbReference>
<keyword evidence="2" id="KW-1185">Reference proteome</keyword>
<accession>A0A8K0JI32</accession>
<dbReference type="AlphaFoldDB" id="A0A8K0JI32"/>
<protein>
    <submittedName>
        <fullName evidence="1">Uncharacterized protein</fullName>
    </submittedName>
</protein>
<dbReference type="Proteomes" id="UP000812966">
    <property type="component" value="Unassembled WGS sequence"/>
</dbReference>
<sequence length="191" mass="22484">MSDTQYNGSNNGMLDCRHRNITYRLGDNGDLLLQYSERTYIPGTDEVIFPIRYYLIKHDWFVTARRELWRTSSSKGRGQPWPAWPDVGNLKELVTAHGQRKILDLLRSRLLKSDQFLSTWAQDVNDASLAQSLKNGHYTARFWTKEGPSEQFWEGNQYEQGFMRQMLEQFLGMPPQNLVRAQWWHPLCSLR</sequence>
<reference evidence="1" key="1">
    <citation type="submission" date="2020-04" db="EMBL/GenBank/DDBJ databases">
        <title>Analysis of mating type loci in Filobasidium floriforme.</title>
        <authorList>
            <person name="Nowrousian M."/>
        </authorList>
    </citation>
    <scope>NUCLEOTIDE SEQUENCE</scope>
    <source>
        <strain evidence="1">CBS 6242</strain>
    </source>
</reference>
<gene>
    <name evidence="1" type="ORF">FFLO_04846</name>
</gene>
<evidence type="ECO:0000313" key="1">
    <source>
        <dbReference type="EMBL" id="KAG7530738.1"/>
    </source>
</evidence>
<name>A0A8K0JI32_9TREE</name>
<evidence type="ECO:0000313" key="2">
    <source>
        <dbReference type="Proteomes" id="UP000812966"/>
    </source>
</evidence>
<proteinExistence type="predicted"/>
<organism evidence="1 2">
    <name type="scientific">Filobasidium floriforme</name>
    <dbReference type="NCBI Taxonomy" id="5210"/>
    <lineage>
        <taxon>Eukaryota</taxon>
        <taxon>Fungi</taxon>
        <taxon>Dikarya</taxon>
        <taxon>Basidiomycota</taxon>
        <taxon>Agaricomycotina</taxon>
        <taxon>Tremellomycetes</taxon>
        <taxon>Filobasidiales</taxon>
        <taxon>Filobasidiaceae</taxon>
        <taxon>Filobasidium</taxon>
    </lineage>
</organism>